<feature type="transmembrane region" description="Helical" evidence="1">
    <location>
        <begin position="157"/>
        <end position="181"/>
    </location>
</feature>
<dbReference type="AlphaFoldDB" id="A0A2I1XAT5"/>
<keyword evidence="1" id="KW-0812">Transmembrane</keyword>
<evidence type="ECO:0000313" key="2">
    <source>
        <dbReference type="EMBL" id="PLA39752.1"/>
    </source>
</evidence>
<feature type="transmembrane region" description="Helical" evidence="1">
    <location>
        <begin position="104"/>
        <end position="137"/>
    </location>
</feature>
<reference evidence="2 3" key="1">
    <citation type="submission" date="2017-12" db="EMBL/GenBank/DDBJ databases">
        <title>Phylogenetic diversity of female urinary microbiome.</title>
        <authorList>
            <person name="Thomas-White K."/>
            <person name="Wolfe A.J."/>
        </authorList>
    </citation>
    <scope>NUCLEOTIDE SEQUENCE [LARGE SCALE GENOMIC DNA]</scope>
    <source>
        <strain evidence="2 3">UMB0321</strain>
    </source>
</reference>
<accession>A0A2I1XAT5</accession>
<gene>
    <name evidence="2" type="ORF">CYK00_09015</name>
</gene>
<protein>
    <submittedName>
        <fullName evidence="2">Cytosine permease</fullName>
    </submittedName>
</protein>
<comment type="caution">
    <text evidence="2">The sequence shown here is derived from an EMBL/GenBank/DDBJ whole genome shotgun (WGS) entry which is preliminary data.</text>
</comment>
<dbReference type="RefSeq" id="WP_101810617.1">
    <property type="nucleotide sequence ID" value="NZ_PKJO01000011.1"/>
</dbReference>
<keyword evidence="1" id="KW-1133">Transmembrane helix</keyword>
<proteinExistence type="predicted"/>
<dbReference type="Proteomes" id="UP000234767">
    <property type="component" value="Unassembled WGS sequence"/>
</dbReference>
<feature type="transmembrane region" description="Helical" evidence="1">
    <location>
        <begin position="31"/>
        <end position="53"/>
    </location>
</feature>
<feature type="transmembrane region" description="Helical" evidence="1">
    <location>
        <begin position="65"/>
        <end position="83"/>
    </location>
</feature>
<keyword evidence="1" id="KW-0472">Membrane</keyword>
<sequence>MNTYSEEPDGFILYDERPDPFDNRRASRTRFAAVNLPILLGISAVSALLLWLSQSCLHYCGISRQIGGAVQVFAIALYGLLHYQSTWLEKRCNDAGKGHYPAIWMFRISLVLAAISLILPVFTLPMVAGGLLQFVYGMILPSNPLPNLMGYPKTNSTALQICALLACIAAVLMAVGLLHWLF</sequence>
<name>A0A2I1XAT5_NEISI</name>
<organism evidence="2 3">
    <name type="scientific">Neisseria sicca</name>
    <dbReference type="NCBI Taxonomy" id="490"/>
    <lineage>
        <taxon>Bacteria</taxon>
        <taxon>Pseudomonadati</taxon>
        <taxon>Pseudomonadota</taxon>
        <taxon>Betaproteobacteria</taxon>
        <taxon>Neisseriales</taxon>
        <taxon>Neisseriaceae</taxon>
        <taxon>Neisseria</taxon>
    </lineage>
</organism>
<evidence type="ECO:0000256" key="1">
    <source>
        <dbReference type="SAM" id="Phobius"/>
    </source>
</evidence>
<dbReference type="EMBL" id="PKJO01000011">
    <property type="protein sequence ID" value="PLA39752.1"/>
    <property type="molecule type" value="Genomic_DNA"/>
</dbReference>
<evidence type="ECO:0000313" key="3">
    <source>
        <dbReference type="Proteomes" id="UP000234767"/>
    </source>
</evidence>